<dbReference type="Proteomes" id="UP000688137">
    <property type="component" value="Unassembled WGS sequence"/>
</dbReference>
<gene>
    <name evidence="1" type="ORF">PPRIM_AZ9-3.1.T0550047</name>
</gene>
<comment type="caution">
    <text evidence="1">The sequence shown here is derived from an EMBL/GenBank/DDBJ whole genome shotgun (WGS) entry which is preliminary data.</text>
</comment>
<protein>
    <submittedName>
        <fullName evidence="1">Uncharacterized protein</fullName>
    </submittedName>
</protein>
<evidence type="ECO:0000313" key="2">
    <source>
        <dbReference type="Proteomes" id="UP000688137"/>
    </source>
</evidence>
<dbReference type="AlphaFoldDB" id="A0A8S1MC58"/>
<accession>A0A8S1MC58</accession>
<dbReference type="EMBL" id="CAJJDM010000055">
    <property type="protein sequence ID" value="CAD8075741.1"/>
    <property type="molecule type" value="Genomic_DNA"/>
</dbReference>
<name>A0A8S1MC58_PARPR</name>
<proteinExistence type="predicted"/>
<organism evidence="1 2">
    <name type="scientific">Paramecium primaurelia</name>
    <dbReference type="NCBI Taxonomy" id="5886"/>
    <lineage>
        <taxon>Eukaryota</taxon>
        <taxon>Sar</taxon>
        <taxon>Alveolata</taxon>
        <taxon>Ciliophora</taxon>
        <taxon>Intramacronucleata</taxon>
        <taxon>Oligohymenophorea</taxon>
        <taxon>Peniculida</taxon>
        <taxon>Parameciidae</taxon>
        <taxon>Paramecium</taxon>
    </lineage>
</organism>
<sequence length="88" mass="10971">MKTNQQLMILNKNNFIKLFQKYIQINYDLFIKNLLFKRIKNLLEYLQNQKRFYNVMLIKVNIQQLNKWIMRVNKQQSKKFNRNNGKED</sequence>
<keyword evidence="2" id="KW-1185">Reference proteome</keyword>
<reference evidence="1" key="1">
    <citation type="submission" date="2021-01" db="EMBL/GenBank/DDBJ databases">
        <authorList>
            <consortium name="Genoscope - CEA"/>
            <person name="William W."/>
        </authorList>
    </citation>
    <scope>NUCLEOTIDE SEQUENCE</scope>
</reference>
<evidence type="ECO:0000313" key="1">
    <source>
        <dbReference type="EMBL" id="CAD8075741.1"/>
    </source>
</evidence>